<accession>A0A5P8E4A6</accession>
<keyword evidence="7 11" id="KW-0862">Zinc</keyword>
<dbReference type="GO" id="GO:0004222">
    <property type="term" value="F:metalloendopeptidase activity"/>
    <property type="evidence" value="ECO:0007669"/>
    <property type="project" value="InterPro"/>
</dbReference>
<dbReference type="CDD" id="cd06163">
    <property type="entry name" value="S2P-M50_PDZ_RseP-like"/>
    <property type="match status" value="1"/>
</dbReference>
<evidence type="ECO:0000256" key="5">
    <source>
        <dbReference type="ARBA" id="ARBA00022692"/>
    </source>
</evidence>
<dbReference type="GO" id="GO:0016020">
    <property type="term" value="C:membrane"/>
    <property type="evidence" value="ECO:0007669"/>
    <property type="project" value="UniProtKB-SubCell"/>
</dbReference>
<feature type="transmembrane region" description="Helical" evidence="11">
    <location>
        <begin position="6"/>
        <end position="29"/>
    </location>
</feature>
<evidence type="ECO:0000256" key="6">
    <source>
        <dbReference type="ARBA" id="ARBA00022801"/>
    </source>
</evidence>
<evidence type="ECO:0000256" key="4">
    <source>
        <dbReference type="ARBA" id="ARBA00022670"/>
    </source>
</evidence>
<keyword evidence="6 11" id="KW-0378">Hydrolase</keyword>
<evidence type="ECO:0000256" key="10">
    <source>
        <dbReference type="ARBA" id="ARBA00023136"/>
    </source>
</evidence>
<dbReference type="Gene3D" id="2.30.42.10">
    <property type="match status" value="1"/>
</dbReference>
<dbReference type="GO" id="GO:0046872">
    <property type="term" value="F:metal ion binding"/>
    <property type="evidence" value="ECO:0007669"/>
    <property type="project" value="UniProtKB-KW"/>
</dbReference>
<evidence type="ECO:0000256" key="3">
    <source>
        <dbReference type="ARBA" id="ARBA00007931"/>
    </source>
</evidence>
<evidence type="ECO:0000313" key="13">
    <source>
        <dbReference type="EMBL" id="QFQ11740.1"/>
    </source>
</evidence>
<feature type="transmembrane region" description="Helical" evidence="11">
    <location>
        <begin position="106"/>
        <end position="131"/>
    </location>
</feature>
<dbReference type="OrthoDB" id="9782003at2"/>
<comment type="similarity">
    <text evidence="3 11">Belongs to the peptidase M50B family.</text>
</comment>
<proteinExistence type="inferred from homology"/>
<evidence type="ECO:0000259" key="12">
    <source>
        <dbReference type="PROSITE" id="PS50106"/>
    </source>
</evidence>
<keyword evidence="8 11" id="KW-1133">Transmembrane helix</keyword>
<keyword evidence="14" id="KW-1185">Reference proteome</keyword>
<keyword evidence="11" id="KW-0479">Metal-binding</keyword>
<dbReference type="InterPro" id="IPR001478">
    <property type="entry name" value="PDZ"/>
</dbReference>
<dbReference type="PANTHER" id="PTHR42837:SF2">
    <property type="entry name" value="MEMBRANE METALLOPROTEASE ARASP2, CHLOROPLASTIC-RELATED"/>
    <property type="match status" value="1"/>
</dbReference>
<protein>
    <recommendedName>
        <fullName evidence="11">Zinc metalloprotease</fullName>
        <ecNumber evidence="11">3.4.24.-</ecNumber>
    </recommendedName>
</protein>
<dbReference type="PROSITE" id="PS50106">
    <property type="entry name" value="PDZ"/>
    <property type="match status" value="1"/>
</dbReference>
<dbReference type="SUPFAM" id="SSF50156">
    <property type="entry name" value="PDZ domain-like"/>
    <property type="match status" value="2"/>
</dbReference>
<dbReference type="Pfam" id="PF02163">
    <property type="entry name" value="Peptidase_M50"/>
    <property type="match status" value="1"/>
</dbReference>
<keyword evidence="10 11" id="KW-0472">Membrane</keyword>
<dbReference type="InterPro" id="IPR008915">
    <property type="entry name" value="Peptidase_M50"/>
</dbReference>
<dbReference type="AlphaFoldDB" id="A0A5P8E4A6"/>
<feature type="domain" description="PDZ" evidence="12">
    <location>
        <begin position="228"/>
        <end position="270"/>
    </location>
</feature>
<sequence>METFLIRALQLILCLSLLVFLHEGGHFLMARLFKVRVKKFALFFDPWFSLLKFKPKKSHTTYVLGWVPLGGYVQIDGMVDETQKASDLSEEVHPWEFRAKPAWQRLLIMLGGVIVNFLVALFIYAMILFVWGDSYVPIEKYEHGFKFNTEAKALGFQDGDILIGTNRNKIDRFDRKNITFIYQDLTSATSATVLRGGKEVSITLPGDLNMLEMAKKHPPFITLLEPAVIDSMAANEPAAKSGKMHVGDKIVAYNGVQVSTWNEIDSIRTIIADKLATVTTQEDSVKLRNVSLVVQHADGTVDSLTNFALNENYQMGVFRQLPQKYMQYKTAREYGLIEAIPAGIEYGWKTLKYYVLSLKYVFTADGAKSVGSFGAIGSLFPASWDWMRFWEMTAFISIILAFMNVLPIPALDGGHVLFLLFEMVTRRKPSDKFMTYAEYVGITLILLLMAFAIFNDFRNFVF</sequence>
<dbReference type="EC" id="3.4.24.-" evidence="11"/>
<keyword evidence="4 13" id="KW-0645">Protease</keyword>
<evidence type="ECO:0000256" key="1">
    <source>
        <dbReference type="ARBA" id="ARBA00001947"/>
    </source>
</evidence>
<evidence type="ECO:0000256" key="2">
    <source>
        <dbReference type="ARBA" id="ARBA00004141"/>
    </source>
</evidence>
<feature type="transmembrane region" description="Helical" evidence="11">
    <location>
        <begin position="433"/>
        <end position="454"/>
    </location>
</feature>
<keyword evidence="9 11" id="KW-0482">Metalloprotease</keyword>
<dbReference type="RefSeq" id="WP_111897884.1">
    <property type="nucleotide sequence ID" value="NZ_CP033459.1"/>
</dbReference>
<keyword evidence="5 11" id="KW-0812">Transmembrane</keyword>
<evidence type="ECO:0000256" key="7">
    <source>
        <dbReference type="ARBA" id="ARBA00022833"/>
    </source>
</evidence>
<feature type="transmembrane region" description="Helical" evidence="11">
    <location>
        <begin position="395"/>
        <end position="421"/>
    </location>
</feature>
<dbReference type="PANTHER" id="PTHR42837">
    <property type="entry name" value="REGULATOR OF SIGMA-E PROTEASE RSEP"/>
    <property type="match status" value="1"/>
</dbReference>
<organism evidence="13 14">
    <name type="scientific">Pseudoprevotella muciniphila</name>
    <dbReference type="NCBI Taxonomy" id="2133944"/>
    <lineage>
        <taxon>Bacteria</taxon>
        <taxon>Pseudomonadati</taxon>
        <taxon>Bacteroidota</taxon>
        <taxon>Bacteroidia</taxon>
        <taxon>Bacteroidales</taxon>
        <taxon>Prevotellaceae</taxon>
        <taxon>Pseudoprevotella</taxon>
    </lineage>
</organism>
<evidence type="ECO:0000256" key="8">
    <source>
        <dbReference type="ARBA" id="ARBA00022989"/>
    </source>
</evidence>
<reference evidence="13 14" key="1">
    <citation type="submission" date="2018-11" db="EMBL/GenBank/DDBJ databases">
        <authorList>
            <person name="Na S.W."/>
            <person name="Baik M."/>
        </authorList>
    </citation>
    <scope>NUCLEOTIDE SEQUENCE [LARGE SCALE GENOMIC DNA]</scope>
    <source>
        <strain evidence="13 14">E39</strain>
    </source>
</reference>
<name>A0A5P8E4A6_9BACT</name>
<gene>
    <name evidence="13" type="primary">rseP</name>
    <name evidence="13" type="ORF">C7Y71_001140</name>
</gene>
<dbReference type="EMBL" id="CP033459">
    <property type="protein sequence ID" value="QFQ11740.1"/>
    <property type="molecule type" value="Genomic_DNA"/>
</dbReference>
<dbReference type="Proteomes" id="UP000249375">
    <property type="component" value="Chromosome"/>
</dbReference>
<evidence type="ECO:0000256" key="9">
    <source>
        <dbReference type="ARBA" id="ARBA00023049"/>
    </source>
</evidence>
<dbReference type="KEGG" id="alq:C7Y71_001140"/>
<dbReference type="InterPro" id="IPR004387">
    <property type="entry name" value="Pept_M50_Zn"/>
</dbReference>
<comment type="subcellular location">
    <subcellularLocation>
        <location evidence="2">Membrane</location>
        <topology evidence="2">Multi-pass membrane protein</topology>
    </subcellularLocation>
</comment>
<dbReference type="GO" id="GO:0006508">
    <property type="term" value="P:proteolysis"/>
    <property type="evidence" value="ECO:0007669"/>
    <property type="project" value="UniProtKB-KW"/>
</dbReference>
<comment type="cofactor">
    <cofactor evidence="1 11">
        <name>Zn(2+)</name>
        <dbReference type="ChEBI" id="CHEBI:29105"/>
    </cofactor>
</comment>
<evidence type="ECO:0000313" key="14">
    <source>
        <dbReference type="Proteomes" id="UP000249375"/>
    </source>
</evidence>
<evidence type="ECO:0000256" key="11">
    <source>
        <dbReference type="RuleBase" id="RU362031"/>
    </source>
</evidence>
<dbReference type="InterPro" id="IPR036034">
    <property type="entry name" value="PDZ_sf"/>
</dbReference>
<dbReference type="NCBIfam" id="TIGR00054">
    <property type="entry name" value="RIP metalloprotease RseP"/>
    <property type="match status" value="1"/>
</dbReference>